<dbReference type="InterPro" id="IPR008927">
    <property type="entry name" value="6-PGluconate_DH-like_C_sf"/>
</dbReference>
<evidence type="ECO:0000256" key="7">
    <source>
        <dbReference type="ARBA" id="ARBA00022857"/>
    </source>
</evidence>
<comment type="pathway">
    <text evidence="2 11">Cofactor biosynthesis; (R)-pantothenate biosynthesis; (R)-pantoate from 3-methyl-2-oxobutanoate: step 2/2.</text>
</comment>
<dbReference type="Pfam" id="PF02558">
    <property type="entry name" value="ApbA"/>
    <property type="match status" value="1"/>
</dbReference>
<comment type="similarity">
    <text evidence="3 11">Belongs to the ketopantoate reductase family.</text>
</comment>
<dbReference type="EMBL" id="JARUJP010000003">
    <property type="protein sequence ID" value="MDW8800289.1"/>
    <property type="molecule type" value="Genomic_DNA"/>
</dbReference>
<evidence type="ECO:0000256" key="3">
    <source>
        <dbReference type="ARBA" id="ARBA00007870"/>
    </source>
</evidence>
<dbReference type="PANTHER" id="PTHR43765:SF2">
    <property type="entry name" value="2-DEHYDROPANTOATE 2-REDUCTASE"/>
    <property type="match status" value="1"/>
</dbReference>
<dbReference type="Gene3D" id="3.40.50.720">
    <property type="entry name" value="NAD(P)-binding Rossmann-like Domain"/>
    <property type="match status" value="1"/>
</dbReference>
<dbReference type="InterPro" id="IPR050838">
    <property type="entry name" value="Ketopantoate_reductase"/>
</dbReference>
<dbReference type="RefSeq" id="WP_318796840.1">
    <property type="nucleotide sequence ID" value="NZ_JARUJP010000003.1"/>
</dbReference>
<comment type="catalytic activity">
    <reaction evidence="10 11">
        <text>(R)-pantoate + NADP(+) = 2-dehydropantoate + NADPH + H(+)</text>
        <dbReference type="Rhea" id="RHEA:16233"/>
        <dbReference type="ChEBI" id="CHEBI:11561"/>
        <dbReference type="ChEBI" id="CHEBI:15378"/>
        <dbReference type="ChEBI" id="CHEBI:15980"/>
        <dbReference type="ChEBI" id="CHEBI:57783"/>
        <dbReference type="ChEBI" id="CHEBI:58349"/>
        <dbReference type="EC" id="1.1.1.169"/>
    </reaction>
</comment>
<reference evidence="14 15" key="1">
    <citation type="submission" date="2023-04" db="EMBL/GenBank/DDBJ databases">
        <title>Clostridium tannerae sp. nov., isolated from the fecal material of an alpaca.</title>
        <authorList>
            <person name="Miller S."/>
            <person name="Hendry M."/>
            <person name="King J."/>
            <person name="Sankaranarayanan K."/>
            <person name="Lawson P.A."/>
        </authorList>
    </citation>
    <scope>NUCLEOTIDE SEQUENCE [LARGE SCALE GENOMIC DNA]</scope>
    <source>
        <strain evidence="14 15">A1-XYC3</strain>
    </source>
</reference>
<feature type="domain" description="Ketopantoate reductase N-terminal" evidence="12">
    <location>
        <begin position="3"/>
        <end position="149"/>
    </location>
</feature>
<evidence type="ECO:0000256" key="6">
    <source>
        <dbReference type="ARBA" id="ARBA00022655"/>
    </source>
</evidence>
<dbReference type="SUPFAM" id="SSF48179">
    <property type="entry name" value="6-phosphogluconate dehydrogenase C-terminal domain-like"/>
    <property type="match status" value="1"/>
</dbReference>
<proteinExistence type="inferred from homology"/>
<feature type="domain" description="Ketopantoate reductase C-terminal" evidence="13">
    <location>
        <begin position="177"/>
        <end position="301"/>
    </location>
</feature>
<dbReference type="GO" id="GO:0008677">
    <property type="term" value="F:2-dehydropantoate 2-reductase activity"/>
    <property type="evidence" value="ECO:0007669"/>
    <property type="project" value="UniProtKB-EC"/>
</dbReference>
<name>A0ABU4JQ80_9CLOT</name>
<evidence type="ECO:0000256" key="9">
    <source>
        <dbReference type="ARBA" id="ARBA00032024"/>
    </source>
</evidence>
<protein>
    <recommendedName>
        <fullName evidence="5 11">2-dehydropantoate 2-reductase</fullName>
        <ecNumber evidence="4 11">1.1.1.169</ecNumber>
    </recommendedName>
    <alternativeName>
        <fullName evidence="9 11">Ketopantoate reductase</fullName>
    </alternativeName>
</protein>
<evidence type="ECO:0000313" key="14">
    <source>
        <dbReference type="EMBL" id="MDW8800289.1"/>
    </source>
</evidence>
<evidence type="ECO:0000256" key="5">
    <source>
        <dbReference type="ARBA" id="ARBA00019465"/>
    </source>
</evidence>
<dbReference type="Gene3D" id="1.10.1040.10">
    <property type="entry name" value="N-(1-d-carboxylethyl)-l-norvaline Dehydrogenase, domain 2"/>
    <property type="match status" value="1"/>
</dbReference>
<keyword evidence="6 11" id="KW-0566">Pantothenate biosynthesis</keyword>
<accession>A0ABU4JQ80</accession>
<dbReference type="PANTHER" id="PTHR43765">
    <property type="entry name" value="2-DEHYDROPANTOATE 2-REDUCTASE-RELATED"/>
    <property type="match status" value="1"/>
</dbReference>
<evidence type="ECO:0000256" key="4">
    <source>
        <dbReference type="ARBA" id="ARBA00013014"/>
    </source>
</evidence>
<dbReference type="InterPro" id="IPR013752">
    <property type="entry name" value="KPA_reductase"/>
</dbReference>
<comment type="function">
    <text evidence="1 11">Catalyzes the NADPH-dependent reduction of ketopantoate into pantoic acid.</text>
</comment>
<gene>
    <name evidence="14" type="ORF">P8V03_03880</name>
</gene>
<dbReference type="InterPro" id="IPR013332">
    <property type="entry name" value="KPR_N"/>
</dbReference>
<dbReference type="Pfam" id="PF08546">
    <property type="entry name" value="ApbA_C"/>
    <property type="match status" value="1"/>
</dbReference>
<dbReference type="Proteomes" id="UP001281656">
    <property type="component" value="Unassembled WGS sequence"/>
</dbReference>
<evidence type="ECO:0000313" key="15">
    <source>
        <dbReference type="Proteomes" id="UP001281656"/>
    </source>
</evidence>
<evidence type="ECO:0000256" key="10">
    <source>
        <dbReference type="ARBA" id="ARBA00048793"/>
    </source>
</evidence>
<keyword evidence="7 11" id="KW-0521">NADP</keyword>
<dbReference type="NCBIfam" id="TIGR00745">
    <property type="entry name" value="apbA_panE"/>
    <property type="match status" value="1"/>
</dbReference>
<keyword evidence="8 11" id="KW-0560">Oxidoreductase</keyword>
<comment type="caution">
    <text evidence="14">The sequence shown here is derived from an EMBL/GenBank/DDBJ whole genome shotgun (WGS) entry which is preliminary data.</text>
</comment>
<dbReference type="InterPro" id="IPR003710">
    <property type="entry name" value="ApbA"/>
</dbReference>
<evidence type="ECO:0000256" key="8">
    <source>
        <dbReference type="ARBA" id="ARBA00023002"/>
    </source>
</evidence>
<dbReference type="EC" id="1.1.1.169" evidence="4 11"/>
<sequence length="304" mass="33105">MKIAIIGAGAMGSLYGGYLSKVAKEVYLVDIWQEHIEAINKSGLKIEEADKDIVVHPKAVTTAETVGHVDLAIIFVKSIMTGMALEKNSALLGPDTMVLSLQNGYGNIDQICKYVKIDNVIAGTTAHGATMLAPAHIKHGGTGETHIGLVVKKEDKRIHNIAKLLREAGFSTIISDNVMELIWSKLIINVGINALTAIFKVENGKLLKFEETKDLMTMAVKEAVKVAKASGIIFDEEAMIKKVMEVTYNTSENKSSMLQDILNKRKTEIDTINGAIVKEGEKYLISTPVNLVLTNMIKSLEKGI</sequence>
<dbReference type="InterPro" id="IPR036291">
    <property type="entry name" value="NAD(P)-bd_dom_sf"/>
</dbReference>
<evidence type="ECO:0000256" key="11">
    <source>
        <dbReference type="RuleBase" id="RU362068"/>
    </source>
</evidence>
<evidence type="ECO:0000259" key="12">
    <source>
        <dbReference type="Pfam" id="PF02558"/>
    </source>
</evidence>
<evidence type="ECO:0000256" key="2">
    <source>
        <dbReference type="ARBA" id="ARBA00004994"/>
    </source>
</evidence>
<keyword evidence="15" id="KW-1185">Reference proteome</keyword>
<organism evidence="14 15">
    <name type="scientific">Clostridium tanneri</name>
    <dbReference type="NCBI Taxonomy" id="3037988"/>
    <lineage>
        <taxon>Bacteria</taxon>
        <taxon>Bacillati</taxon>
        <taxon>Bacillota</taxon>
        <taxon>Clostridia</taxon>
        <taxon>Eubacteriales</taxon>
        <taxon>Clostridiaceae</taxon>
        <taxon>Clostridium</taxon>
    </lineage>
</organism>
<evidence type="ECO:0000259" key="13">
    <source>
        <dbReference type="Pfam" id="PF08546"/>
    </source>
</evidence>
<evidence type="ECO:0000256" key="1">
    <source>
        <dbReference type="ARBA" id="ARBA00002919"/>
    </source>
</evidence>
<dbReference type="SUPFAM" id="SSF51735">
    <property type="entry name" value="NAD(P)-binding Rossmann-fold domains"/>
    <property type="match status" value="1"/>
</dbReference>
<dbReference type="InterPro" id="IPR013328">
    <property type="entry name" value="6PGD_dom2"/>
</dbReference>